<dbReference type="AlphaFoldDB" id="A0A9X7V500"/>
<dbReference type="Gene3D" id="1.25.40.10">
    <property type="entry name" value="Tetratricopeptide repeat domain"/>
    <property type="match status" value="2"/>
</dbReference>
<gene>
    <name evidence="2" type="ORF">I6H70_00925</name>
</gene>
<feature type="repeat" description="TPR" evidence="1">
    <location>
        <begin position="116"/>
        <end position="149"/>
    </location>
</feature>
<dbReference type="Pfam" id="PF14559">
    <property type="entry name" value="TPR_19"/>
    <property type="match status" value="1"/>
</dbReference>
<evidence type="ECO:0000313" key="3">
    <source>
        <dbReference type="Proteomes" id="UP000595933"/>
    </source>
</evidence>
<dbReference type="InterPro" id="IPR019734">
    <property type="entry name" value="TPR_rpt"/>
</dbReference>
<name>A0A9X7V500_9GAMM</name>
<proteinExistence type="predicted"/>
<dbReference type="RefSeq" id="WP_061339003.1">
    <property type="nucleotide sequence ID" value="NZ_CP067013.1"/>
</dbReference>
<dbReference type="SMART" id="SM00028">
    <property type="entry name" value="TPR"/>
    <property type="match status" value="6"/>
</dbReference>
<organism evidence="2 3">
    <name type="scientific">Stutzerimonas balearica</name>
    <dbReference type="NCBI Taxonomy" id="74829"/>
    <lineage>
        <taxon>Bacteria</taxon>
        <taxon>Pseudomonadati</taxon>
        <taxon>Pseudomonadota</taxon>
        <taxon>Gammaproteobacteria</taxon>
        <taxon>Pseudomonadales</taxon>
        <taxon>Pseudomonadaceae</taxon>
        <taxon>Stutzerimonas</taxon>
    </lineage>
</organism>
<dbReference type="Pfam" id="PF13181">
    <property type="entry name" value="TPR_8"/>
    <property type="match status" value="2"/>
</dbReference>
<dbReference type="SUPFAM" id="SSF48452">
    <property type="entry name" value="TPR-like"/>
    <property type="match status" value="1"/>
</dbReference>
<reference evidence="2 3" key="1">
    <citation type="submission" date="2020-12" db="EMBL/GenBank/DDBJ databases">
        <title>FDA dAtabase for Regulatory Grade micrObial Sequences (FDA-ARGOS): Supporting development and validation of Infectious Disease Dx tests.</title>
        <authorList>
            <person name="Sproer C."/>
            <person name="Gronow S."/>
            <person name="Severitt S."/>
            <person name="Schroder I."/>
            <person name="Tallon L."/>
            <person name="Sadzewicz L."/>
            <person name="Zhao X."/>
            <person name="Boylan J."/>
            <person name="Ott S."/>
            <person name="Bowen H."/>
            <person name="Vavikolanu K."/>
            <person name="Mehta A."/>
            <person name="Aluvathingal J."/>
            <person name="Nadendla S."/>
            <person name="Lowell S."/>
            <person name="Myers T."/>
            <person name="Yan Y."/>
            <person name="Sichtig H."/>
        </authorList>
    </citation>
    <scope>NUCLEOTIDE SEQUENCE [LARGE SCALE GENOMIC DNA]</scope>
    <source>
        <strain evidence="2 3">FDAARGOS_1013</strain>
    </source>
</reference>
<protein>
    <submittedName>
        <fullName evidence="2">Tetratricopeptide repeat protein</fullName>
    </submittedName>
</protein>
<feature type="repeat" description="TPR" evidence="1">
    <location>
        <begin position="48"/>
        <end position="81"/>
    </location>
</feature>
<keyword evidence="1" id="KW-0802">TPR repeat</keyword>
<dbReference type="PANTHER" id="PTHR12558:SF13">
    <property type="entry name" value="CELL DIVISION CYCLE PROTEIN 27 HOMOLOG"/>
    <property type="match status" value="1"/>
</dbReference>
<evidence type="ECO:0000256" key="1">
    <source>
        <dbReference type="PROSITE-ProRule" id="PRU00339"/>
    </source>
</evidence>
<dbReference type="EMBL" id="CP067013">
    <property type="protein sequence ID" value="QQN51076.1"/>
    <property type="molecule type" value="Genomic_DNA"/>
</dbReference>
<accession>A0A9X7V500</accession>
<dbReference type="PROSITE" id="PS51257">
    <property type="entry name" value="PROKAR_LIPOPROTEIN"/>
    <property type="match status" value="1"/>
</dbReference>
<dbReference type="Pfam" id="PF13432">
    <property type="entry name" value="TPR_16"/>
    <property type="match status" value="1"/>
</dbReference>
<dbReference type="Proteomes" id="UP000595933">
    <property type="component" value="Chromosome"/>
</dbReference>
<dbReference type="PROSITE" id="PS50005">
    <property type="entry name" value="TPR"/>
    <property type="match status" value="4"/>
</dbReference>
<dbReference type="InterPro" id="IPR011990">
    <property type="entry name" value="TPR-like_helical_dom_sf"/>
</dbReference>
<dbReference type="PANTHER" id="PTHR12558">
    <property type="entry name" value="CELL DIVISION CYCLE 16,23,27"/>
    <property type="match status" value="1"/>
</dbReference>
<feature type="repeat" description="TPR" evidence="1">
    <location>
        <begin position="206"/>
        <end position="239"/>
    </location>
</feature>
<feature type="repeat" description="TPR" evidence="1">
    <location>
        <begin position="270"/>
        <end position="303"/>
    </location>
</feature>
<sequence length="336" mass="36878">MNKLVLLVAATGVLAGCQSFEPTQQGVRSVYSGDNSVLYQVRKQAGSANQAMLMADAAYRGGDLDQALYLYLRTLELEPKHYAALVAIGRIHRERGNLQLAEMALNEVLAATPDDIEALAELGLLRLEQRDLGQARTALERAVTLDQQRLGKALGAGALQPGELSVDRASPVRLYNAMGVLADLGSSFAEAEGYYRLALQIDPRSPLVNNSQAYSYYLAGQWDAAERLYRRAIDLSPGYSPLLRNFGLLLARSGRYEEAIAVFERGGSRAQASNDVGYICLVEGRLDQAEQFFRSALELSPSHYATAAENLERVRQLRLLREMELQRDGLAASTVH</sequence>
<evidence type="ECO:0000313" key="2">
    <source>
        <dbReference type="EMBL" id="QQN51076.1"/>
    </source>
</evidence>